<protein>
    <submittedName>
        <fullName evidence="2">Phosphoesterase PA-phosphatase-like protein</fullName>
    </submittedName>
</protein>
<feature type="transmembrane region" description="Helical" evidence="1">
    <location>
        <begin position="115"/>
        <end position="134"/>
    </location>
</feature>
<reference evidence="2 3" key="1">
    <citation type="submission" date="2017-08" db="EMBL/GenBank/DDBJ databases">
        <title>Mechanisms for carbon and nitrogen cycling indicate functional differentiation within the Candidate Phyla Radiation.</title>
        <authorList>
            <person name="Danczak R.E."/>
            <person name="Johnston M.D."/>
            <person name="Kenah C."/>
            <person name="Slattery M."/>
            <person name="Wrighton K.C."/>
            <person name="Wilkins M.J."/>
        </authorList>
    </citation>
    <scope>NUCLEOTIDE SEQUENCE [LARGE SCALE GENOMIC DNA]</scope>
    <source>
        <strain evidence="2">Gr01-1014_85</strain>
    </source>
</reference>
<dbReference type="AlphaFoldDB" id="A0A554JBG6"/>
<keyword evidence="1" id="KW-1133">Transmembrane helix</keyword>
<dbReference type="EMBL" id="VMFD01000031">
    <property type="protein sequence ID" value="TSC65702.1"/>
    <property type="molecule type" value="Genomic_DNA"/>
</dbReference>
<feature type="non-terminal residue" evidence="2">
    <location>
        <position position="205"/>
    </location>
</feature>
<gene>
    <name evidence="2" type="ORF">CEO22_384</name>
</gene>
<feature type="transmembrane region" description="Helical" evidence="1">
    <location>
        <begin position="20"/>
        <end position="42"/>
    </location>
</feature>
<dbReference type="Proteomes" id="UP000316253">
    <property type="component" value="Unassembled WGS sequence"/>
</dbReference>
<keyword evidence="1" id="KW-0812">Transmembrane</keyword>
<name>A0A554JBG6_9BACT</name>
<proteinExistence type="predicted"/>
<feature type="transmembrane region" description="Helical" evidence="1">
    <location>
        <begin position="49"/>
        <end position="69"/>
    </location>
</feature>
<comment type="caution">
    <text evidence="2">The sequence shown here is derived from an EMBL/GenBank/DDBJ whole genome shotgun (WGS) entry which is preliminary data.</text>
</comment>
<feature type="transmembrane region" description="Helical" evidence="1">
    <location>
        <begin position="89"/>
        <end position="108"/>
    </location>
</feature>
<evidence type="ECO:0000313" key="3">
    <source>
        <dbReference type="Proteomes" id="UP000316253"/>
    </source>
</evidence>
<organism evidence="2 3">
    <name type="scientific">Candidatus Berkelbacteria bacterium Gr01-1014_85</name>
    <dbReference type="NCBI Taxonomy" id="2017150"/>
    <lineage>
        <taxon>Bacteria</taxon>
        <taxon>Candidatus Berkelbacteria</taxon>
    </lineage>
</organism>
<feature type="transmembrane region" description="Helical" evidence="1">
    <location>
        <begin position="184"/>
        <end position="204"/>
    </location>
</feature>
<feature type="transmembrane region" description="Helical" evidence="1">
    <location>
        <begin position="146"/>
        <end position="172"/>
    </location>
</feature>
<sequence length="205" mass="22188">MALSASLAKSSPRLQLADLIGILAHPIVLGCLGLATIVIKHVPQPDLQLFYLSFLALMTFAPAAIYLFVHYQGRILDILEVVDRRARLVPYFLMVIGSISALVILSFIQAPMAIIAVTAVLLVNEIALGALNLYTKVSIHTATPALTALTLGYLVSPLWLWCLLITPIVGWARVARQRHTAKQAVLGSAVATVGTFLTLLLVNWL</sequence>
<keyword evidence="1" id="KW-0472">Membrane</keyword>
<evidence type="ECO:0000256" key="1">
    <source>
        <dbReference type="SAM" id="Phobius"/>
    </source>
</evidence>
<evidence type="ECO:0000313" key="2">
    <source>
        <dbReference type="EMBL" id="TSC65702.1"/>
    </source>
</evidence>
<accession>A0A554JBG6</accession>